<name>A0ABD3SPL0_9STRA</name>
<dbReference type="PANTHER" id="PTHR45987">
    <property type="entry name" value="39S RIBOSOMAL PROTEIN L12"/>
    <property type="match status" value="1"/>
</dbReference>
<comment type="caution">
    <text evidence="5">The sequence shown here is derived from an EMBL/GenBank/DDBJ whole genome shotgun (WGS) entry which is preliminary data.</text>
</comment>
<sequence>MLEELVDRVGEHFGIVDDDDDYAGGGGDDDGGVAEAKEIVEERTAFDLKLTGFDEKSKIKVIKEIRAITALGLKEAKELVEGAPTNVKKAIKMEEAEELKQRLEAAGAIVEIV</sequence>
<comment type="similarity">
    <text evidence="1">Belongs to the bacterial ribosomal protein bL12 family.</text>
</comment>
<evidence type="ECO:0000313" key="6">
    <source>
        <dbReference type="Proteomes" id="UP001530377"/>
    </source>
</evidence>
<keyword evidence="6" id="KW-1185">Reference proteome</keyword>
<keyword evidence="2" id="KW-0689">Ribosomal protein</keyword>
<evidence type="ECO:0000259" key="4">
    <source>
        <dbReference type="Pfam" id="PF00542"/>
    </source>
</evidence>
<dbReference type="InterPro" id="IPR000206">
    <property type="entry name" value="Ribosomal_bL12"/>
</dbReference>
<evidence type="ECO:0000256" key="3">
    <source>
        <dbReference type="ARBA" id="ARBA00023274"/>
    </source>
</evidence>
<dbReference type="NCBIfam" id="TIGR00855">
    <property type="entry name" value="L12"/>
    <property type="match status" value="1"/>
</dbReference>
<dbReference type="Pfam" id="PF00542">
    <property type="entry name" value="Ribosomal_L12"/>
    <property type="match status" value="1"/>
</dbReference>
<dbReference type="FunFam" id="3.30.1390.10:FF:000001">
    <property type="entry name" value="50S ribosomal protein L7/L12"/>
    <property type="match status" value="1"/>
</dbReference>
<accession>A0ABD3SPL0</accession>
<dbReference type="AlphaFoldDB" id="A0ABD3SPL0"/>
<dbReference type="CDD" id="cd00387">
    <property type="entry name" value="Ribosomal_L7_L12"/>
    <property type="match status" value="1"/>
</dbReference>
<evidence type="ECO:0000256" key="1">
    <source>
        <dbReference type="ARBA" id="ARBA00007197"/>
    </source>
</evidence>
<keyword evidence="3" id="KW-0687">Ribonucleoprotein</keyword>
<protein>
    <recommendedName>
        <fullName evidence="4">Large ribosomal subunit protein bL12 C-terminal domain-containing protein</fullName>
    </recommendedName>
</protein>
<dbReference type="SUPFAM" id="SSF54736">
    <property type="entry name" value="ClpS-like"/>
    <property type="match status" value="1"/>
</dbReference>
<dbReference type="Proteomes" id="UP001530377">
    <property type="component" value="Unassembled WGS sequence"/>
</dbReference>
<dbReference type="GO" id="GO:1990904">
    <property type="term" value="C:ribonucleoprotein complex"/>
    <property type="evidence" value="ECO:0007669"/>
    <property type="project" value="UniProtKB-KW"/>
</dbReference>
<evidence type="ECO:0000313" key="5">
    <source>
        <dbReference type="EMBL" id="KAL3826301.1"/>
    </source>
</evidence>
<dbReference type="Gene3D" id="3.30.1390.10">
    <property type="match status" value="1"/>
</dbReference>
<proteinExistence type="inferred from homology"/>
<dbReference type="InterPro" id="IPR013823">
    <property type="entry name" value="Ribosomal_bL12_C"/>
</dbReference>
<reference evidence="5 6" key="1">
    <citation type="submission" date="2024-10" db="EMBL/GenBank/DDBJ databases">
        <title>Updated reference genomes for cyclostephanoid diatoms.</title>
        <authorList>
            <person name="Roberts W.R."/>
            <person name="Alverson A.J."/>
        </authorList>
    </citation>
    <scope>NUCLEOTIDE SEQUENCE [LARGE SCALE GENOMIC DNA]</scope>
    <source>
        <strain evidence="5 6">AJA228-03</strain>
    </source>
</reference>
<organism evidence="5 6">
    <name type="scientific">Cyclostephanos tholiformis</name>
    <dbReference type="NCBI Taxonomy" id="382380"/>
    <lineage>
        <taxon>Eukaryota</taxon>
        <taxon>Sar</taxon>
        <taxon>Stramenopiles</taxon>
        <taxon>Ochrophyta</taxon>
        <taxon>Bacillariophyta</taxon>
        <taxon>Coscinodiscophyceae</taxon>
        <taxon>Thalassiosirophycidae</taxon>
        <taxon>Stephanodiscales</taxon>
        <taxon>Stephanodiscaceae</taxon>
        <taxon>Cyclostephanos</taxon>
    </lineage>
</organism>
<gene>
    <name evidence="5" type="ORF">ACHAXA_004619</name>
</gene>
<dbReference type="PANTHER" id="PTHR45987:SF4">
    <property type="entry name" value="LARGE RIBOSOMAL SUBUNIT PROTEIN BL12M"/>
    <property type="match status" value="1"/>
</dbReference>
<feature type="domain" description="Large ribosomal subunit protein bL12 C-terminal" evidence="4">
    <location>
        <begin position="46"/>
        <end position="112"/>
    </location>
</feature>
<dbReference type="EMBL" id="JALLPB020000024">
    <property type="protein sequence ID" value="KAL3826301.1"/>
    <property type="molecule type" value="Genomic_DNA"/>
</dbReference>
<dbReference type="InterPro" id="IPR014719">
    <property type="entry name" value="Ribosomal_bL12_C/ClpS-like"/>
</dbReference>
<dbReference type="GO" id="GO:0005840">
    <property type="term" value="C:ribosome"/>
    <property type="evidence" value="ECO:0007669"/>
    <property type="project" value="UniProtKB-KW"/>
</dbReference>
<evidence type="ECO:0000256" key="2">
    <source>
        <dbReference type="ARBA" id="ARBA00022980"/>
    </source>
</evidence>